<dbReference type="AlphaFoldDB" id="A0A4P6YSJ5"/>
<dbReference type="InterPro" id="IPR007863">
    <property type="entry name" value="Peptidase_M16_C"/>
</dbReference>
<dbReference type="InterPro" id="IPR011249">
    <property type="entry name" value="Metalloenz_LuxS/M16"/>
</dbReference>
<accession>A0A4P6YSJ5</accession>
<dbReference type="EMBL" id="CP037940">
    <property type="protein sequence ID" value="QBO35593.1"/>
    <property type="molecule type" value="Genomic_DNA"/>
</dbReference>
<evidence type="ECO:0000313" key="4">
    <source>
        <dbReference type="Proteomes" id="UP000292886"/>
    </source>
</evidence>
<dbReference type="Gene3D" id="3.30.830.10">
    <property type="entry name" value="Metalloenzyme, LuxS/M16 peptidase-like"/>
    <property type="match status" value="2"/>
</dbReference>
<dbReference type="GO" id="GO:0046872">
    <property type="term" value="F:metal ion binding"/>
    <property type="evidence" value="ECO:0007669"/>
    <property type="project" value="InterPro"/>
</dbReference>
<gene>
    <name evidence="3" type="ORF">EQG49_03530</name>
</gene>
<dbReference type="PANTHER" id="PTHR11851:SF134">
    <property type="entry name" value="ZINC-DEPENDENT PROTEASE"/>
    <property type="match status" value="1"/>
</dbReference>
<dbReference type="InterPro" id="IPR011765">
    <property type="entry name" value="Pept_M16_N"/>
</dbReference>
<sequence length="429" mass="47487">MEKIKYTNLDETLYKTTLPNGLQINLLPKPGFHKTYAVLTTDFGALDLAFVPRGQKELVTMPAGIAHFLEHKMFEKADHDAFELFGEYGASANAYTSFTRTSYLFSTTRYLKENLDILLDFVQDPYFSASSVAKEQGIIGQEIQMYADEPNWRVYTALLQAMYPNQALSNDIAGTIESISEITADMLYQNYETFYHPSNMNLFVVGNIEPENVLTWIEENQNAKEFSAPAAIERGAVTLNEPVVAHTDLALTVQRPKVAIGVRGFDAVPAGQAGLKYSLVASMLLDLLLGDTAKRYLDLYNDGIIDDSFSYDFELQRGFHFATISGETNETEAFVTAVHDILNNAKANLQESMSEFELVKKEAIGSTLSMLNSLEATANQYDGELFDGANLLDEVALLESVTFADILAVADEFIGQGQIATVVVNPQTV</sequence>
<dbReference type="KEGG" id="wei:EQG49_03530"/>
<feature type="domain" description="Peptidase M16 N-terminal" evidence="1">
    <location>
        <begin position="63"/>
        <end position="175"/>
    </location>
</feature>
<dbReference type="Pfam" id="PF00675">
    <property type="entry name" value="Peptidase_M16"/>
    <property type="match status" value="1"/>
</dbReference>
<feature type="domain" description="Peptidase M16 C-terminal" evidence="2">
    <location>
        <begin position="182"/>
        <end position="358"/>
    </location>
</feature>
<dbReference type="RefSeq" id="WP_133362672.1">
    <property type="nucleotide sequence ID" value="NZ_CP037940.1"/>
</dbReference>
<protein>
    <submittedName>
        <fullName evidence="3">Insulinase family protein</fullName>
    </submittedName>
</protein>
<name>A0A4P6YSJ5_9LACO</name>
<keyword evidence="4" id="KW-1185">Reference proteome</keyword>
<evidence type="ECO:0000313" key="3">
    <source>
        <dbReference type="EMBL" id="QBO35593.1"/>
    </source>
</evidence>
<dbReference type="NCBIfam" id="NF047421">
    <property type="entry name" value="YfmH_fam"/>
    <property type="match status" value="1"/>
</dbReference>
<evidence type="ECO:0000259" key="1">
    <source>
        <dbReference type="Pfam" id="PF00675"/>
    </source>
</evidence>
<proteinExistence type="predicted"/>
<dbReference type="SUPFAM" id="SSF63411">
    <property type="entry name" value="LuxS/MPP-like metallohydrolase"/>
    <property type="match status" value="2"/>
</dbReference>
<dbReference type="OrthoDB" id="9811314at2"/>
<evidence type="ECO:0000259" key="2">
    <source>
        <dbReference type="Pfam" id="PF05193"/>
    </source>
</evidence>
<reference evidence="4" key="1">
    <citation type="submission" date="2019-03" db="EMBL/GenBank/DDBJ databases">
        <title>Weissella sp. 26KH-42 Genome sequencing.</title>
        <authorList>
            <person name="Heo J."/>
            <person name="Kim S.-J."/>
            <person name="Kim J.-S."/>
            <person name="Hong S.-B."/>
            <person name="Kwon S.-W."/>
        </authorList>
    </citation>
    <scope>NUCLEOTIDE SEQUENCE [LARGE SCALE GENOMIC DNA]</scope>
    <source>
        <strain evidence="4">26KH-42</strain>
    </source>
</reference>
<dbReference type="InterPro" id="IPR050361">
    <property type="entry name" value="MPP/UQCRC_Complex"/>
</dbReference>
<dbReference type="PANTHER" id="PTHR11851">
    <property type="entry name" value="METALLOPROTEASE"/>
    <property type="match status" value="1"/>
</dbReference>
<dbReference type="Pfam" id="PF05193">
    <property type="entry name" value="Peptidase_M16_C"/>
    <property type="match status" value="1"/>
</dbReference>
<organism evidence="3 4">
    <name type="scientific">Periweissella cryptocerci</name>
    <dbReference type="NCBI Taxonomy" id="2506420"/>
    <lineage>
        <taxon>Bacteria</taxon>
        <taxon>Bacillati</taxon>
        <taxon>Bacillota</taxon>
        <taxon>Bacilli</taxon>
        <taxon>Lactobacillales</taxon>
        <taxon>Lactobacillaceae</taxon>
        <taxon>Periweissella</taxon>
    </lineage>
</organism>
<dbReference type="Proteomes" id="UP000292886">
    <property type="component" value="Chromosome"/>
</dbReference>